<name>A0A381RMX2_9ZZZZ</name>
<evidence type="ECO:0000313" key="1">
    <source>
        <dbReference type="EMBL" id="SUZ90293.1"/>
    </source>
</evidence>
<dbReference type="EMBL" id="UINC01001882">
    <property type="protein sequence ID" value="SUZ90293.1"/>
    <property type="molecule type" value="Genomic_DNA"/>
</dbReference>
<accession>A0A381RMX2</accession>
<dbReference type="AlphaFoldDB" id="A0A381RMX2"/>
<organism evidence="1">
    <name type="scientific">marine metagenome</name>
    <dbReference type="NCBI Taxonomy" id="408172"/>
    <lineage>
        <taxon>unclassified sequences</taxon>
        <taxon>metagenomes</taxon>
        <taxon>ecological metagenomes</taxon>
    </lineage>
</organism>
<reference evidence="1" key="1">
    <citation type="submission" date="2018-05" db="EMBL/GenBank/DDBJ databases">
        <authorList>
            <person name="Lanie J.A."/>
            <person name="Ng W.-L."/>
            <person name="Kazmierczak K.M."/>
            <person name="Andrzejewski T.M."/>
            <person name="Davidsen T.M."/>
            <person name="Wayne K.J."/>
            <person name="Tettelin H."/>
            <person name="Glass J.I."/>
            <person name="Rusch D."/>
            <person name="Podicherti R."/>
            <person name="Tsui H.-C.T."/>
            <person name="Winkler M.E."/>
        </authorList>
    </citation>
    <scope>NUCLEOTIDE SEQUENCE</scope>
</reference>
<proteinExistence type="predicted"/>
<protein>
    <submittedName>
        <fullName evidence="1">Uncharacterized protein</fullName>
    </submittedName>
</protein>
<sequence>MDITFIAWAFLFSVLGYYLYENLYVESSGSSAHDNDEEE</sequence>
<gene>
    <name evidence="1" type="ORF">METZ01_LOCUS43147</name>
</gene>